<reference evidence="2 3" key="1">
    <citation type="submission" date="2020-08" db="EMBL/GenBank/DDBJ databases">
        <title>Plant Genome Project.</title>
        <authorList>
            <person name="Zhang R.-G."/>
        </authorList>
    </citation>
    <scope>NUCLEOTIDE SEQUENCE [LARGE SCALE GENOMIC DNA]</scope>
    <source>
        <tissue evidence="2">Rhizome</tissue>
    </source>
</reference>
<dbReference type="PANTHER" id="PTHR31984:SF11">
    <property type="entry name" value="TRANSPORTER, PUTATIVE (DUF179)-RELATED"/>
    <property type="match status" value="1"/>
</dbReference>
<organism evidence="2 3">
    <name type="scientific">Zingiber officinale</name>
    <name type="common">Ginger</name>
    <name type="synonym">Amomum zingiber</name>
    <dbReference type="NCBI Taxonomy" id="94328"/>
    <lineage>
        <taxon>Eukaryota</taxon>
        <taxon>Viridiplantae</taxon>
        <taxon>Streptophyta</taxon>
        <taxon>Embryophyta</taxon>
        <taxon>Tracheophyta</taxon>
        <taxon>Spermatophyta</taxon>
        <taxon>Magnoliopsida</taxon>
        <taxon>Liliopsida</taxon>
        <taxon>Zingiberales</taxon>
        <taxon>Zingiberaceae</taxon>
        <taxon>Zingiber</taxon>
    </lineage>
</organism>
<keyword evidence="3" id="KW-1185">Reference proteome</keyword>
<sequence length="371" mass="40802">MDVWALNLKGAAGIPFLGAARKCERGGRLVAVRRAGGGIDVGVLVRRRRWNSSAPAYRSLVVTASGGKKRSNRGGHSSSGKGLDFVVDLASFWSAGENDPSIPEEDGLDVTTPQYDDKSKTNDCSRKPQFTLSNWRDVRANLVAKEQEHLLDTDGQGITSNEQTQMLGSKWAHPIPMLESGCVLLATEKLDGVPMFERTVILLLSLGSRDPRDRPFGVILNRPLRRKIKHMNPSNPHLATIFSDCSVHCGGPVEANMFLLKSSDGLLLPGFGEAVSGVYFGSRNNLDDAAVLVKKGAFMPRDFIFFEGYSGWEFDQLLDELESEYWVVASCSSHLVHQVYGTSSSNLWEEILQLMGGQYSELSRKPKQDDP</sequence>
<dbReference type="Gene3D" id="3.40.1740.10">
    <property type="entry name" value="VC0467-like"/>
    <property type="match status" value="1"/>
</dbReference>
<accession>A0A8J5ESP3</accession>
<proteinExistence type="predicted"/>
<dbReference type="PANTHER" id="PTHR31984">
    <property type="entry name" value="TRANSPORTER, PUTATIVE (DUF179)-RELATED"/>
    <property type="match status" value="1"/>
</dbReference>
<name>A0A8J5ESP3_ZINOF</name>
<dbReference type="EMBL" id="JACMSC010000109">
    <property type="protein sequence ID" value="KAG6466878.1"/>
    <property type="molecule type" value="Genomic_DNA"/>
</dbReference>
<gene>
    <name evidence="2" type="ORF">ZIOFF_075319</name>
</gene>
<evidence type="ECO:0000313" key="2">
    <source>
        <dbReference type="EMBL" id="KAG6466878.1"/>
    </source>
</evidence>
<feature type="region of interest" description="Disordered" evidence="1">
    <location>
        <begin position="97"/>
        <end position="123"/>
    </location>
</feature>
<dbReference type="InterPro" id="IPR003774">
    <property type="entry name" value="AlgH-like"/>
</dbReference>
<dbReference type="AlphaFoldDB" id="A0A8J5ESP3"/>
<comment type="caution">
    <text evidence="2">The sequence shown here is derived from an EMBL/GenBank/DDBJ whole genome shotgun (WGS) entry which is preliminary data.</text>
</comment>
<evidence type="ECO:0000313" key="3">
    <source>
        <dbReference type="Proteomes" id="UP000734854"/>
    </source>
</evidence>
<evidence type="ECO:0000256" key="1">
    <source>
        <dbReference type="SAM" id="MobiDB-lite"/>
    </source>
</evidence>
<dbReference type="SUPFAM" id="SSF143456">
    <property type="entry name" value="VC0467-like"/>
    <property type="match status" value="1"/>
</dbReference>
<protein>
    <submittedName>
        <fullName evidence="2">Uncharacterized protein</fullName>
    </submittedName>
</protein>
<dbReference type="Proteomes" id="UP000734854">
    <property type="component" value="Unassembled WGS sequence"/>
</dbReference>
<dbReference type="Pfam" id="PF02622">
    <property type="entry name" value="DUF179"/>
    <property type="match status" value="1"/>
</dbReference>